<feature type="transmembrane region" description="Helical" evidence="7">
    <location>
        <begin position="325"/>
        <end position="342"/>
    </location>
</feature>
<evidence type="ECO:0000256" key="1">
    <source>
        <dbReference type="ARBA" id="ARBA00004127"/>
    </source>
</evidence>
<keyword evidence="9" id="KW-0560">Oxidoreductase</keyword>
<feature type="transmembrane region" description="Helical" evidence="7">
    <location>
        <begin position="30"/>
        <end position="56"/>
    </location>
</feature>
<keyword evidence="5 7" id="KW-0472">Membrane</keyword>
<feature type="transmembrane region" description="Helical" evidence="7">
    <location>
        <begin position="115"/>
        <end position="146"/>
    </location>
</feature>
<comment type="similarity">
    <text evidence="2">Belongs to the complex I subunit 4 family.</text>
</comment>
<dbReference type="GO" id="GO:0008137">
    <property type="term" value="F:NADH dehydrogenase (ubiquinone) activity"/>
    <property type="evidence" value="ECO:0007669"/>
    <property type="project" value="InterPro"/>
</dbReference>
<feature type="transmembrane region" description="Helical" evidence="7">
    <location>
        <begin position="268"/>
        <end position="287"/>
    </location>
</feature>
<feature type="transmembrane region" description="Helical" evidence="7">
    <location>
        <begin position="77"/>
        <end position="95"/>
    </location>
</feature>
<dbReference type="GO" id="GO:0015990">
    <property type="term" value="P:electron transport coupled proton transport"/>
    <property type="evidence" value="ECO:0007669"/>
    <property type="project" value="TreeGrafter"/>
</dbReference>
<dbReference type="PANTHER" id="PTHR43507:SF1">
    <property type="entry name" value="NADH-UBIQUINONE OXIDOREDUCTASE CHAIN 4"/>
    <property type="match status" value="1"/>
</dbReference>
<evidence type="ECO:0000259" key="8">
    <source>
        <dbReference type="Pfam" id="PF00361"/>
    </source>
</evidence>
<sequence length="480" mass="52638">MIALFLILLPLIGGLATFFAKSNSGAKNISLFVSLLTLLLVIAGISGIFGSSLNFYDSAWITPLGARFTIGLDGMSKMLCLLTAISFPVVFGVVYNNKYPQPASFFGLMLLLQTGLMGVFMATDCLLFYFFWELALIPAYFLCSIWGGDKRIKVTFKFFIYTFIGSLLMLVGILYIYFKTPDHSFALTSFYKIKLSAAEENFAFLLFFIAFAIKMPVFPFHTWQPDTYEQAPTPVTMILSGVMVKMGLFAVLRWLVPVFPAASTHFSHIIILLSVIGMVYASLIAIRQDDLKRLIAYSSIAHIGLMCAAIFSAQQIGIEGVMIQMFNHGINVIGLWIVAEVIETQLGTRKLSELGGLASKAPALAIILVVMALANIALPLTNAFVGEFMMFNGLFRYNVWMAAVAGISIILAAVYTLNMIQKIFYGETTVVTDGAIDLAMGTKIILVVLVVLVLALGIYPQPILQLTSDTVAAVFSKFHS</sequence>
<evidence type="ECO:0000313" key="10">
    <source>
        <dbReference type="Proteomes" id="UP000598971"/>
    </source>
</evidence>
<comment type="caution">
    <text evidence="9">The sequence shown here is derived from an EMBL/GenBank/DDBJ whole genome shotgun (WGS) entry which is preliminary data.</text>
</comment>
<proteinExistence type="inferred from homology"/>
<evidence type="ECO:0000256" key="2">
    <source>
        <dbReference type="ARBA" id="ARBA00009025"/>
    </source>
</evidence>
<dbReference type="AlphaFoldDB" id="A0A8J8FBQ1"/>
<dbReference type="GO" id="GO:0042773">
    <property type="term" value="P:ATP synthesis coupled electron transport"/>
    <property type="evidence" value="ECO:0007669"/>
    <property type="project" value="InterPro"/>
</dbReference>
<dbReference type="InterPro" id="IPR001750">
    <property type="entry name" value="ND/Mrp_TM"/>
</dbReference>
<evidence type="ECO:0000256" key="4">
    <source>
        <dbReference type="ARBA" id="ARBA00022989"/>
    </source>
</evidence>
<feature type="transmembrane region" description="Helical" evidence="7">
    <location>
        <begin position="235"/>
        <end position="256"/>
    </location>
</feature>
<keyword evidence="3 6" id="KW-0812">Transmembrane</keyword>
<feature type="transmembrane region" description="Helical" evidence="7">
    <location>
        <begin position="202"/>
        <end position="223"/>
    </location>
</feature>
<organism evidence="9 10">
    <name type="scientific">Limnovirga soli</name>
    <dbReference type="NCBI Taxonomy" id="2656915"/>
    <lineage>
        <taxon>Bacteria</taxon>
        <taxon>Pseudomonadati</taxon>
        <taxon>Bacteroidota</taxon>
        <taxon>Chitinophagia</taxon>
        <taxon>Chitinophagales</taxon>
        <taxon>Chitinophagaceae</taxon>
        <taxon>Limnovirga</taxon>
    </lineage>
</organism>
<comment type="subcellular location">
    <subcellularLocation>
        <location evidence="1">Endomembrane system</location>
        <topology evidence="1">Multi-pass membrane protein</topology>
    </subcellularLocation>
    <subcellularLocation>
        <location evidence="6">Membrane</location>
        <topology evidence="6">Multi-pass membrane protein</topology>
    </subcellularLocation>
</comment>
<evidence type="ECO:0000256" key="3">
    <source>
        <dbReference type="ARBA" id="ARBA00022692"/>
    </source>
</evidence>
<evidence type="ECO:0000256" key="7">
    <source>
        <dbReference type="SAM" id="Phobius"/>
    </source>
</evidence>
<evidence type="ECO:0000313" key="9">
    <source>
        <dbReference type="EMBL" id="NNV54805.1"/>
    </source>
</evidence>
<dbReference type="InterPro" id="IPR010227">
    <property type="entry name" value="NADH_Q_OxRdtase_chainM/4"/>
</dbReference>
<evidence type="ECO:0000256" key="5">
    <source>
        <dbReference type="ARBA" id="ARBA00023136"/>
    </source>
</evidence>
<dbReference type="Proteomes" id="UP000598971">
    <property type="component" value="Unassembled WGS sequence"/>
</dbReference>
<dbReference type="PRINTS" id="PR01437">
    <property type="entry name" value="NUOXDRDTASE4"/>
</dbReference>
<feature type="domain" description="NADH:quinone oxidoreductase/Mrp antiporter transmembrane" evidence="8">
    <location>
        <begin position="122"/>
        <end position="407"/>
    </location>
</feature>
<gene>
    <name evidence="9" type="ORF">GD597_04965</name>
</gene>
<reference evidence="9" key="1">
    <citation type="submission" date="2019-10" db="EMBL/GenBank/DDBJ databases">
        <title>Draft genome sequence of Panacibacter sp. KCS-6.</title>
        <authorList>
            <person name="Yim K.J."/>
        </authorList>
    </citation>
    <scope>NUCLEOTIDE SEQUENCE</scope>
    <source>
        <strain evidence="9">KCS-6</strain>
    </source>
</reference>
<accession>A0A8J8FBQ1</accession>
<dbReference type="InterPro" id="IPR003918">
    <property type="entry name" value="NADH_UbQ_OxRdtase"/>
</dbReference>
<dbReference type="GO" id="GO:0016020">
    <property type="term" value="C:membrane"/>
    <property type="evidence" value="ECO:0007669"/>
    <property type="project" value="UniProtKB-SubCell"/>
</dbReference>
<dbReference type="GO" id="GO:0048039">
    <property type="term" value="F:ubiquinone binding"/>
    <property type="evidence" value="ECO:0007669"/>
    <property type="project" value="TreeGrafter"/>
</dbReference>
<dbReference type="Pfam" id="PF00361">
    <property type="entry name" value="Proton_antipo_M"/>
    <property type="match status" value="1"/>
</dbReference>
<feature type="transmembrane region" description="Helical" evidence="7">
    <location>
        <begin position="294"/>
        <end position="313"/>
    </location>
</feature>
<evidence type="ECO:0000256" key="6">
    <source>
        <dbReference type="RuleBase" id="RU000320"/>
    </source>
</evidence>
<dbReference type="NCBIfam" id="TIGR01972">
    <property type="entry name" value="NDH_I_M"/>
    <property type="match status" value="1"/>
</dbReference>
<feature type="transmembrane region" description="Helical" evidence="7">
    <location>
        <begin position="158"/>
        <end position="178"/>
    </location>
</feature>
<feature type="transmembrane region" description="Helical" evidence="7">
    <location>
        <begin position="438"/>
        <end position="459"/>
    </location>
</feature>
<dbReference type="EC" id="1.6.5.-" evidence="9"/>
<dbReference type="RefSeq" id="WP_171606727.1">
    <property type="nucleotide sequence ID" value="NZ_WHPF01000003.1"/>
</dbReference>
<name>A0A8J8FBQ1_9BACT</name>
<protein>
    <submittedName>
        <fullName evidence="9">NADH-quinone oxidoreductase subunit M</fullName>
        <ecNumber evidence="9">1.6.5.-</ecNumber>
    </submittedName>
</protein>
<keyword evidence="4 7" id="KW-1133">Transmembrane helix</keyword>
<dbReference type="EMBL" id="WHPF01000003">
    <property type="protein sequence ID" value="NNV54805.1"/>
    <property type="molecule type" value="Genomic_DNA"/>
</dbReference>
<dbReference type="GO" id="GO:0003954">
    <property type="term" value="F:NADH dehydrogenase activity"/>
    <property type="evidence" value="ECO:0007669"/>
    <property type="project" value="TreeGrafter"/>
</dbReference>
<feature type="transmembrane region" description="Helical" evidence="7">
    <location>
        <begin position="397"/>
        <end position="417"/>
    </location>
</feature>
<feature type="transmembrane region" description="Helical" evidence="7">
    <location>
        <begin position="363"/>
        <end position="385"/>
    </location>
</feature>
<dbReference type="PANTHER" id="PTHR43507">
    <property type="entry name" value="NADH-UBIQUINONE OXIDOREDUCTASE CHAIN 4"/>
    <property type="match status" value="1"/>
</dbReference>
<keyword evidence="10" id="KW-1185">Reference proteome</keyword>
<dbReference type="GO" id="GO:0012505">
    <property type="term" value="C:endomembrane system"/>
    <property type="evidence" value="ECO:0007669"/>
    <property type="project" value="UniProtKB-SubCell"/>
</dbReference>